<accession>A0A2W4WL42</accession>
<keyword evidence="1" id="KW-1133">Transmembrane helix</keyword>
<dbReference type="Gene3D" id="3.40.33.10">
    <property type="entry name" value="CAP"/>
    <property type="match status" value="1"/>
</dbReference>
<evidence type="ECO:0000259" key="2">
    <source>
        <dbReference type="Pfam" id="PF00188"/>
    </source>
</evidence>
<keyword evidence="1" id="KW-0812">Transmembrane</keyword>
<protein>
    <recommendedName>
        <fullName evidence="2">SCP domain-containing protein</fullName>
    </recommendedName>
</protein>
<dbReference type="EMBL" id="QBMN01000001">
    <property type="protein sequence ID" value="PZO45844.1"/>
    <property type="molecule type" value="Genomic_DNA"/>
</dbReference>
<feature type="transmembrane region" description="Helical" evidence="1">
    <location>
        <begin position="21"/>
        <end position="37"/>
    </location>
</feature>
<comment type="caution">
    <text evidence="3">The sequence shown here is derived from an EMBL/GenBank/DDBJ whole genome shotgun (WGS) entry which is preliminary data.</text>
</comment>
<sequence length="210" mass="23288">MPKYRRSTRPLKLRHTSSNPHWAVVLSALVFGSYALVQLHQLFFQSNGTGGPGWATGQPQTQWNSRLGNQPLPELRALALEVVNRDRQVNGLPPLVEDPLLSQVAQRHAEDMLARQFYDHVNPDGQDPSDRFMAAGGQVGAGENIMQQKGGMPVALSFGLVEEYQKGWMYSPGHRENLLTADYTSFGYGIVASRTGTEIYAVQMFSFPAQ</sequence>
<dbReference type="Proteomes" id="UP000249081">
    <property type="component" value="Unassembled WGS sequence"/>
</dbReference>
<dbReference type="InterPro" id="IPR014044">
    <property type="entry name" value="CAP_dom"/>
</dbReference>
<evidence type="ECO:0000313" key="4">
    <source>
        <dbReference type="Proteomes" id="UP000249081"/>
    </source>
</evidence>
<dbReference type="Pfam" id="PF00188">
    <property type="entry name" value="CAP"/>
    <property type="match status" value="1"/>
</dbReference>
<organism evidence="3 4">
    <name type="scientific">Shackletoniella antarctica</name>
    <dbReference type="NCBI Taxonomy" id="268115"/>
    <lineage>
        <taxon>Bacteria</taxon>
        <taxon>Bacillati</taxon>
        <taxon>Cyanobacteriota</taxon>
        <taxon>Cyanophyceae</taxon>
        <taxon>Oculatellales</taxon>
        <taxon>Oculatellaceae</taxon>
        <taxon>Shackletoniella</taxon>
    </lineage>
</organism>
<gene>
    <name evidence="3" type="ORF">DCF17_00375</name>
</gene>
<feature type="domain" description="SCP" evidence="2">
    <location>
        <begin position="80"/>
        <end position="205"/>
    </location>
</feature>
<reference evidence="3 4" key="2">
    <citation type="submission" date="2018-06" db="EMBL/GenBank/DDBJ databases">
        <title>Metagenomic assembly of (sub)arctic Cyanobacteria and their associated microbiome from non-axenic cultures.</title>
        <authorList>
            <person name="Baurain D."/>
        </authorList>
    </citation>
    <scope>NUCLEOTIDE SEQUENCE [LARGE SCALE GENOMIC DNA]</scope>
    <source>
        <strain evidence="3">ULC041bin1</strain>
    </source>
</reference>
<dbReference type="SUPFAM" id="SSF55797">
    <property type="entry name" value="PR-1-like"/>
    <property type="match status" value="1"/>
</dbReference>
<dbReference type="CDD" id="cd05379">
    <property type="entry name" value="CAP_bacterial"/>
    <property type="match status" value="1"/>
</dbReference>
<proteinExistence type="predicted"/>
<evidence type="ECO:0000313" key="3">
    <source>
        <dbReference type="EMBL" id="PZO45844.1"/>
    </source>
</evidence>
<dbReference type="PANTHER" id="PTHR31157:SF1">
    <property type="entry name" value="SCP DOMAIN-CONTAINING PROTEIN"/>
    <property type="match status" value="1"/>
</dbReference>
<dbReference type="InterPro" id="IPR035940">
    <property type="entry name" value="CAP_sf"/>
</dbReference>
<evidence type="ECO:0000256" key="1">
    <source>
        <dbReference type="SAM" id="Phobius"/>
    </source>
</evidence>
<dbReference type="AlphaFoldDB" id="A0A2W4WL42"/>
<name>A0A2W4WL42_9CYAN</name>
<dbReference type="PANTHER" id="PTHR31157">
    <property type="entry name" value="SCP DOMAIN-CONTAINING PROTEIN"/>
    <property type="match status" value="1"/>
</dbReference>
<reference evidence="4" key="1">
    <citation type="submission" date="2018-04" db="EMBL/GenBank/DDBJ databases">
        <authorList>
            <person name="Cornet L."/>
        </authorList>
    </citation>
    <scope>NUCLEOTIDE SEQUENCE [LARGE SCALE GENOMIC DNA]</scope>
</reference>
<keyword evidence="1" id="KW-0472">Membrane</keyword>